<name>I0IIC9_PHYMF</name>
<keyword evidence="1" id="KW-0378">Hydrolase</keyword>
<gene>
    <name evidence="1" type="ordered locus">PSMK_28580</name>
</gene>
<dbReference type="InterPro" id="IPR036412">
    <property type="entry name" value="HAD-like_sf"/>
</dbReference>
<dbReference type="Gene3D" id="3.30.1240.10">
    <property type="match status" value="1"/>
</dbReference>
<protein>
    <submittedName>
        <fullName evidence="1">Putative hydrolase</fullName>
    </submittedName>
</protein>
<dbReference type="KEGG" id="phm:PSMK_28580"/>
<proteinExistence type="predicted"/>
<organism evidence="1 2">
    <name type="scientific">Phycisphaera mikurensis (strain NBRC 102666 / KCTC 22515 / FYK2301M01)</name>
    <dbReference type="NCBI Taxonomy" id="1142394"/>
    <lineage>
        <taxon>Bacteria</taxon>
        <taxon>Pseudomonadati</taxon>
        <taxon>Planctomycetota</taxon>
        <taxon>Phycisphaerae</taxon>
        <taxon>Phycisphaerales</taxon>
        <taxon>Phycisphaeraceae</taxon>
        <taxon>Phycisphaera</taxon>
    </lineage>
</organism>
<dbReference type="PANTHER" id="PTHR10000">
    <property type="entry name" value="PHOSPHOSERINE PHOSPHATASE"/>
    <property type="match status" value="1"/>
</dbReference>
<sequence>MRPDDLAALRRAAASGVAVVVATARPPRAVPPELRVFGPPVVHYNGALILGPGGMAQPPLLHRPIGAGTAAEVARLARRLAPGCSLDAEVLDAWHTDRVNAALTTATSAVSTPDRVAPLAELFDRPITKLMVLDEPASVDRLIAALRGAASLTGRARVVVSDAHLLQVVHPRVDKAAAVAWVAGRLGLGPADIDAVGDAPNDADMLRGAARSVCVGDGWEEARAAADEVGPPLAEGPVGWAVRRWYG</sequence>
<dbReference type="SUPFAM" id="SSF56784">
    <property type="entry name" value="HAD-like"/>
    <property type="match status" value="1"/>
</dbReference>
<evidence type="ECO:0000313" key="2">
    <source>
        <dbReference type="Proteomes" id="UP000007881"/>
    </source>
</evidence>
<dbReference type="Gene3D" id="3.40.50.1000">
    <property type="entry name" value="HAD superfamily/HAD-like"/>
    <property type="match status" value="1"/>
</dbReference>
<dbReference type="EMBL" id="AP012338">
    <property type="protein sequence ID" value="BAM05017.1"/>
    <property type="molecule type" value="Genomic_DNA"/>
</dbReference>
<dbReference type="GO" id="GO:0016791">
    <property type="term" value="F:phosphatase activity"/>
    <property type="evidence" value="ECO:0007669"/>
    <property type="project" value="TreeGrafter"/>
</dbReference>
<dbReference type="HOGENOM" id="CLU_1123723_0_0_0"/>
<reference evidence="1 2" key="1">
    <citation type="submission" date="2012-02" db="EMBL/GenBank/DDBJ databases">
        <title>Complete genome sequence of Phycisphaera mikurensis NBRC 102666.</title>
        <authorList>
            <person name="Ankai A."/>
            <person name="Hosoyama A."/>
            <person name="Terui Y."/>
            <person name="Sekine M."/>
            <person name="Fukai R."/>
            <person name="Kato Y."/>
            <person name="Nakamura S."/>
            <person name="Yamada-Narita S."/>
            <person name="Kawakoshi A."/>
            <person name="Fukunaga Y."/>
            <person name="Yamazaki S."/>
            <person name="Fujita N."/>
        </authorList>
    </citation>
    <scope>NUCLEOTIDE SEQUENCE [LARGE SCALE GENOMIC DNA]</scope>
    <source>
        <strain evidence="2">NBRC 102666 / KCTC 22515 / FYK2301M01</strain>
    </source>
</reference>
<dbReference type="Pfam" id="PF08282">
    <property type="entry name" value="Hydrolase_3"/>
    <property type="match status" value="1"/>
</dbReference>
<dbReference type="AlphaFoldDB" id="I0IIC9"/>
<dbReference type="PANTHER" id="PTHR10000:SF8">
    <property type="entry name" value="HAD SUPERFAMILY HYDROLASE-LIKE, TYPE 3"/>
    <property type="match status" value="1"/>
</dbReference>
<dbReference type="GO" id="GO:0005829">
    <property type="term" value="C:cytosol"/>
    <property type="evidence" value="ECO:0007669"/>
    <property type="project" value="TreeGrafter"/>
</dbReference>
<dbReference type="STRING" id="1142394.PSMK_28580"/>
<dbReference type="Proteomes" id="UP000007881">
    <property type="component" value="Chromosome"/>
</dbReference>
<dbReference type="eggNOG" id="COG0561">
    <property type="taxonomic scope" value="Bacteria"/>
</dbReference>
<keyword evidence="2" id="KW-1185">Reference proteome</keyword>
<accession>I0IIC9</accession>
<dbReference type="GO" id="GO:0000287">
    <property type="term" value="F:magnesium ion binding"/>
    <property type="evidence" value="ECO:0007669"/>
    <property type="project" value="TreeGrafter"/>
</dbReference>
<dbReference type="InterPro" id="IPR023214">
    <property type="entry name" value="HAD_sf"/>
</dbReference>
<evidence type="ECO:0000313" key="1">
    <source>
        <dbReference type="EMBL" id="BAM05017.1"/>
    </source>
</evidence>